<proteinExistence type="inferred from homology"/>
<dbReference type="SUPFAM" id="SSF51556">
    <property type="entry name" value="Metallo-dependent hydrolases"/>
    <property type="match status" value="1"/>
</dbReference>
<dbReference type="Gene3D" id="2.30.40.10">
    <property type="entry name" value="Urease, subunit C, domain 1"/>
    <property type="match status" value="1"/>
</dbReference>
<dbReference type="Proteomes" id="UP000327011">
    <property type="component" value="Unassembled WGS sequence"/>
</dbReference>
<dbReference type="InterPro" id="IPR011778">
    <property type="entry name" value="Hydantoinase/dihydroPyrase"/>
</dbReference>
<protein>
    <submittedName>
        <fullName evidence="7">Dihydropyrimidinase</fullName>
        <ecNumber evidence="7">3.5.2.2</ecNumber>
    </submittedName>
</protein>
<dbReference type="AlphaFoldDB" id="A0A5J5K4A7"/>
<keyword evidence="3" id="KW-0479">Metal-binding</keyword>
<dbReference type="SUPFAM" id="SSF51338">
    <property type="entry name" value="Composite domain of metallo-dependent hydrolases"/>
    <property type="match status" value="2"/>
</dbReference>
<evidence type="ECO:0000256" key="3">
    <source>
        <dbReference type="ARBA" id="ARBA00022723"/>
    </source>
</evidence>
<keyword evidence="8" id="KW-1185">Reference proteome</keyword>
<dbReference type="Gene3D" id="3.20.20.140">
    <property type="entry name" value="Metal-dependent hydrolases"/>
    <property type="match status" value="1"/>
</dbReference>
<comment type="similarity">
    <text evidence="2">Belongs to the metallo-dependent hydrolases superfamily. Hydantoinase/dihydropyrimidinase family.</text>
</comment>
<dbReference type="InterPro" id="IPR011059">
    <property type="entry name" value="Metal-dep_hydrolase_composite"/>
</dbReference>
<name>A0A5J5K4A7_9ACTN</name>
<dbReference type="EMBL" id="VYTZ01000005">
    <property type="protein sequence ID" value="KAA9378231.1"/>
    <property type="molecule type" value="Genomic_DNA"/>
</dbReference>
<evidence type="ECO:0000256" key="1">
    <source>
        <dbReference type="ARBA" id="ARBA00001947"/>
    </source>
</evidence>
<feature type="domain" description="Amidohydrolase-related" evidence="6">
    <location>
        <begin position="61"/>
        <end position="442"/>
    </location>
</feature>
<feature type="modified residue" description="N6-carboxylysine" evidence="5">
    <location>
        <position position="160"/>
    </location>
</feature>
<comment type="caution">
    <text evidence="7">The sequence shown here is derived from an EMBL/GenBank/DDBJ whole genome shotgun (WGS) entry which is preliminary data.</text>
</comment>
<evidence type="ECO:0000313" key="7">
    <source>
        <dbReference type="EMBL" id="KAA9378231.1"/>
    </source>
</evidence>
<dbReference type="EC" id="3.5.2.2" evidence="7"/>
<accession>A0A5J5K4A7</accession>
<dbReference type="Pfam" id="PF01979">
    <property type="entry name" value="Amidohydro_1"/>
    <property type="match status" value="1"/>
</dbReference>
<dbReference type="NCBIfam" id="TIGR02033">
    <property type="entry name" value="D-hydantoinase"/>
    <property type="match status" value="1"/>
</dbReference>
<dbReference type="FunFam" id="3.20.20.140:FF:000174">
    <property type="entry name" value="Dihydropyrimidinase-related protein 2"/>
    <property type="match status" value="1"/>
</dbReference>
<dbReference type="GO" id="GO:0005829">
    <property type="term" value="C:cytosol"/>
    <property type="evidence" value="ECO:0007669"/>
    <property type="project" value="TreeGrafter"/>
</dbReference>
<dbReference type="PANTHER" id="PTHR11647:SF1">
    <property type="entry name" value="COLLAPSIN RESPONSE MEDIATOR PROTEIN"/>
    <property type="match status" value="1"/>
</dbReference>
<reference evidence="7 8" key="1">
    <citation type="submission" date="2019-09" db="EMBL/GenBank/DDBJ databases">
        <title>Screening of Novel Bioactive Compounds from Soil-Associated.</title>
        <authorList>
            <person name="Gong X."/>
        </authorList>
    </citation>
    <scope>NUCLEOTIDE SEQUENCE [LARGE SCALE GENOMIC DNA]</scope>
    <source>
        <strain evidence="7 8">Gxj-6</strain>
    </source>
</reference>
<evidence type="ECO:0000256" key="5">
    <source>
        <dbReference type="PIRSR" id="PIRSR611778-50"/>
    </source>
</evidence>
<evidence type="ECO:0000259" key="6">
    <source>
        <dbReference type="Pfam" id="PF01979"/>
    </source>
</evidence>
<sequence>MSVGRCPVRDDFDLVVSGALVVGEHDIEVADVGVTGERIAALAAPGTLRGTRIVEASPGAVLVPGGIDTHTHIAWPIAEGVRSLDDFASATRAAAVSGTTTVIDFVPASGGSLLAAARERMAEAASSLIDYTFHPVIARITPDRLREIPALVDEGLASFKIYTTYDDRLDDGEIRAVMTTVAEAGGLAGFHAENHAILEHARSAVLSDSAAAIDRFPRSRPGSAESAAIGLVTHFARELGAPVYVYHVSGGEALAAIEAAGESGVLVQAETCTHYLVLDDSVYRRPDGWKYVITPPVRDAAAQDRLWDALRAGVLGSVASDHCAYGLEHKLPGAADFTVLPPGAPGLDARIPLLWDHAVTRGRLGLRGFVEVSATGPARTFGMYPRKGVIRVGADADLVLWNPAREWTWPAFEAGWGSDYEPYEGMTGAGLPELTISRGRVVARDGRFTGTEGAGRFVPQRIDVRQWPRRQAARGAGRRPSV</sequence>
<gene>
    <name evidence="7" type="primary">hydA</name>
    <name evidence="7" type="ORF">F5972_15205</name>
</gene>
<dbReference type="InterPro" id="IPR032466">
    <property type="entry name" value="Metal_Hydrolase"/>
</dbReference>
<dbReference type="InterPro" id="IPR050378">
    <property type="entry name" value="Metallo-dep_Hydrolases_sf"/>
</dbReference>
<evidence type="ECO:0000256" key="2">
    <source>
        <dbReference type="ARBA" id="ARBA00008829"/>
    </source>
</evidence>
<evidence type="ECO:0000313" key="8">
    <source>
        <dbReference type="Proteomes" id="UP000327011"/>
    </source>
</evidence>
<organism evidence="7 8">
    <name type="scientific">Microbispora cellulosiformans</name>
    <dbReference type="NCBI Taxonomy" id="2614688"/>
    <lineage>
        <taxon>Bacteria</taxon>
        <taxon>Bacillati</taxon>
        <taxon>Actinomycetota</taxon>
        <taxon>Actinomycetes</taxon>
        <taxon>Streptosporangiales</taxon>
        <taxon>Streptosporangiaceae</taxon>
        <taxon>Microbispora</taxon>
    </lineage>
</organism>
<evidence type="ECO:0000256" key="4">
    <source>
        <dbReference type="ARBA" id="ARBA00022801"/>
    </source>
</evidence>
<dbReference type="GO" id="GO:0046872">
    <property type="term" value="F:metal ion binding"/>
    <property type="evidence" value="ECO:0007669"/>
    <property type="project" value="UniProtKB-KW"/>
</dbReference>
<comment type="PTM">
    <text evidence="5">Carbamylation allows a single lysine to coordinate two divalent metal cations.</text>
</comment>
<keyword evidence="4 7" id="KW-0378">Hydrolase</keyword>
<dbReference type="PANTHER" id="PTHR11647">
    <property type="entry name" value="HYDRANTOINASE/DIHYDROPYRIMIDINASE FAMILY MEMBER"/>
    <property type="match status" value="1"/>
</dbReference>
<dbReference type="InterPro" id="IPR006680">
    <property type="entry name" value="Amidohydro-rel"/>
</dbReference>
<dbReference type="GO" id="GO:0004157">
    <property type="term" value="F:dihydropyrimidinase activity"/>
    <property type="evidence" value="ECO:0007669"/>
    <property type="project" value="UniProtKB-EC"/>
</dbReference>
<comment type="cofactor">
    <cofactor evidence="1">
        <name>Zn(2+)</name>
        <dbReference type="ChEBI" id="CHEBI:29105"/>
    </cofactor>
</comment>